<dbReference type="InterPro" id="IPR050748">
    <property type="entry name" value="Glycosyltrans_8_dom-fam"/>
</dbReference>
<keyword evidence="2" id="KW-0808">Transferase</keyword>
<evidence type="ECO:0000256" key="3">
    <source>
        <dbReference type="ARBA" id="ARBA00022723"/>
    </source>
</evidence>
<dbReference type="InterPro" id="IPR029044">
    <property type="entry name" value="Nucleotide-diphossugar_trans"/>
</dbReference>
<reference evidence="4 5" key="1">
    <citation type="submission" date="2008-12" db="EMBL/GenBank/DDBJ databases">
        <title>Annotation of Bacteroides fragilis strain 3_1_12.</title>
        <authorList>
            <consortium name="The Broad Institute Genome Sequencing Platform"/>
            <person name="Ward D."/>
            <person name="Young S.K."/>
            <person name="Kodira C.D."/>
            <person name="Zeng Q."/>
            <person name="Koehrsen M."/>
            <person name="Alvarado L."/>
            <person name="Berlin A."/>
            <person name="Borenstein D."/>
            <person name="Chen Z."/>
            <person name="Engels R."/>
            <person name="Freedman E."/>
            <person name="Gellesch M."/>
            <person name="Goldberg J."/>
            <person name="Griggs A."/>
            <person name="Gujja S."/>
            <person name="Heiman D."/>
            <person name="Hepburn T."/>
            <person name="Howarth C."/>
            <person name="Jen D."/>
            <person name="Larson L."/>
            <person name="Lewis B."/>
            <person name="Mehta T."/>
            <person name="Park D."/>
            <person name="Pearson M."/>
            <person name="Roberts A."/>
            <person name="Saif S."/>
            <person name="Shea T."/>
            <person name="Shenoy N."/>
            <person name="Sisk P."/>
            <person name="Stolte C."/>
            <person name="Sykes S."/>
            <person name="Walk T."/>
            <person name="White J."/>
            <person name="Yandava C."/>
            <person name="Allen-Vercoe E."/>
            <person name="Strauss J."/>
            <person name="Ambrose C."/>
            <person name="Lander E."/>
            <person name="Nusbaum C."/>
            <person name="Galagan J."/>
            <person name="Birren B."/>
        </authorList>
    </citation>
    <scope>NUCLEOTIDE SEQUENCE [LARGE SCALE GENOMIC DNA]</scope>
    <source>
        <strain evidence="4 5">3_1_12</strain>
    </source>
</reference>
<dbReference type="InterPro" id="IPR002495">
    <property type="entry name" value="Glyco_trans_8"/>
</dbReference>
<keyword evidence="5" id="KW-1185">Reference proteome</keyword>
<keyword evidence="1" id="KW-0328">Glycosyltransferase</keyword>
<gene>
    <name evidence="4" type="ORF">BFAG_02771</name>
</gene>
<sequence length="311" mass="37131">MIKLYSPMIHIACNIDSNFTVHCAVTLVSLFENNRESEFCIHIVASTLPSEDKEVLKTIAGRYGNEVRFYFPPEDLLHNFSIKKFGKRISMATYYRCMFSAILPEEVDKVLYLDCDIVILGDISEYWNTDMSNYSVACVEDIGSNEDERYDILKYDKSFSYFNAGVLLINLRYWREHKIDEQCEQYFLRYPERIRFNDQDLLNAVLHESKLFVPLKWNMQDGFYRYGADKGVKDKKQLHQQLLHPVILHYTNKKPWNYDSMHPLKGEYFKYLDMTPWKGKRPLSTFKARLSWWLKLLPYAMRFRKPKYMKL</sequence>
<evidence type="ECO:0000256" key="1">
    <source>
        <dbReference type="ARBA" id="ARBA00022676"/>
    </source>
</evidence>
<name>A0ABN0BMK4_BACFG</name>
<protein>
    <submittedName>
        <fullName evidence="4">Glycosyltransferase, family 8</fullName>
    </submittedName>
</protein>
<dbReference type="EMBL" id="EQ973214">
    <property type="protein sequence ID" value="EFR54074.1"/>
    <property type="molecule type" value="Genomic_DNA"/>
</dbReference>
<proteinExistence type="predicted"/>
<dbReference type="PANTHER" id="PTHR13778">
    <property type="entry name" value="GLYCOSYLTRANSFERASE 8 DOMAIN-CONTAINING PROTEIN"/>
    <property type="match status" value="1"/>
</dbReference>
<organism evidence="4 5">
    <name type="scientific">Bacteroides fragilis 3_1_12</name>
    <dbReference type="NCBI Taxonomy" id="457424"/>
    <lineage>
        <taxon>Bacteria</taxon>
        <taxon>Pseudomonadati</taxon>
        <taxon>Bacteroidota</taxon>
        <taxon>Bacteroidia</taxon>
        <taxon>Bacteroidales</taxon>
        <taxon>Bacteroidaceae</taxon>
        <taxon>Bacteroides</taxon>
    </lineage>
</organism>
<dbReference type="Pfam" id="PF01501">
    <property type="entry name" value="Glyco_transf_8"/>
    <property type="match status" value="1"/>
</dbReference>
<keyword evidence="3" id="KW-0479">Metal-binding</keyword>
<evidence type="ECO:0000313" key="5">
    <source>
        <dbReference type="Proteomes" id="UP000005101"/>
    </source>
</evidence>
<evidence type="ECO:0000256" key="2">
    <source>
        <dbReference type="ARBA" id="ARBA00022679"/>
    </source>
</evidence>
<dbReference type="Gene3D" id="3.90.550.10">
    <property type="entry name" value="Spore Coat Polysaccharide Biosynthesis Protein SpsA, Chain A"/>
    <property type="match status" value="1"/>
</dbReference>
<evidence type="ECO:0000313" key="4">
    <source>
        <dbReference type="EMBL" id="EFR54074.1"/>
    </source>
</evidence>
<dbReference type="CDD" id="cd04194">
    <property type="entry name" value="GT8_A4GalT_like"/>
    <property type="match status" value="1"/>
</dbReference>
<dbReference type="SUPFAM" id="SSF53448">
    <property type="entry name" value="Nucleotide-diphospho-sugar transferases"/>
    <property type="match status" value="1"/>
</dbReference>
<dbReference type="PANTHER" id="PTHR13778:SF47">
    <property type="entry name" value="LIPOPOLYSACCHARIDE 1,3-GALACTOSYLTRANSFERASE"/>
    <property type="match status" value="1"/>
</dbReference>
<dbReference type="Proteomes" id="UP000005101">
    <property type="component" value="Unassembled WGS sequence"/>
</dbReference>
<accession>A0ABN0BMK4</accession>